<gene>
    <name evidence="1" type="ORF">ENSA7_16670</name>
</gene>
<dbReference type="Proteomes" id="UP000238823">
    <property type="component" value="Unassembled WGS sequence"/>
</dbReference>
<organism evidence="1 2">
    <name type="scientific">Enhygromyxa salina</name>
    <dbReference type="NCBI Taxonomy" id="215803"/>
    <lineage>
        <taxon>Bacteria</taxon>
        <taxon>Pseudomonadati</taxon>
        <taxon>Myxococcota</taxon>
        <taxon>Polyangia</taxon>
        <taxon>Nannocystales</taxon>
        <taxon>Nannocystaceae</taxon>
        <taxon>Enhygromyxa</taxon>
    </lineage>
</organism>
<proteinExistence type="predicted"/>
<name>A0A2S9YTZ2_9BACT</name>
<dbReference type="AlphaFoldDB" id="A0A2S9YTZ2"/>
<protein>
    <submittedName>
        <fullName evidence="1">Uncharacterized protein</fullName>
    </submittedName>
</protein>
<dbReference type="RefSeq" id="WP_106088697.1">
    <property type="nucleotide sequence ID" value="NZ_PVNL01000040.1"/>
</dbReference>
<accession>A0A2S9YTZ2</accession>
<comment type="caution">
    <text evidence="1">The sequence shown here is derived from an EMBL/GenBank/DDBJ whole genome shotgun (WGS) entry which is preliminary data.</text>
</comment>
<sequence>MHPQTYPWMIPVPLRRSRYTALAPELASANVEVDLGAIGAFGVGARGPVDALGWADLQRCPNASSRGRLGSGRAVYVGGRYLKGVGRTPLAGNWVWLDDCYHHSGHMLVSAAVRELLVTRYLAGAGAEHTIVPCEGILVAPLDAALVDFGDVAFADDGGAAILVAADRRCQAISSKPGDFMRASNLVWLLDDIGCEDAMVRLRGFLRALDHGLGGSGDPTLTPTELVDRLEAGVARGAEHFRRFVELGVYWGSFANNFTLDGRFLDLEVCTVFERPTPGLLISRAGPTHAVRRCDLRQFVGFGVVHLLEQQRRFAEHLRRRLTELRRDARPASAALRGYLGQLVSLLDARLSDPGSWFGPARWRREVLGCLGACLPMSRAQSVELARLLDLRLAWGDDPLAPAGEFVRQPLAVPAPEPALEPTLYLPAVLAPLVEDDDRCAAFARANARAVEACEPATILARLRADQPETAWAGAPFVPARVVP</sequence>
<dbReference type="EMBL" id="PVNL01000040">
    <property type="protein sequence ID" value="PRQ08585.1"/>
    <property type="molecule type" value="Genomic_DNA"/>
</dbReference>
<evidence type="ECO:0000313" key="2">
    <source>
        <dbReference type="Proteomes" id="UP000238823"/>
    </source>
</evidence>
<dbReference type="OrthoDB" id="5488982at2"/>
<reference evidence="1 2" key="1">
    <citation type="submission" date="2018-03" db="EMBL/GenBank/DDBJ databases">
        <title>Draft Genome Sequences of the Obligatory Marine Myxobacteria Enhygromyxa salina SWB007.</title>
        <authorList>
            <person name="Poehlein A."/>
            <person name="Moghaddam J.A."/>
            <person name="Harms H."/>
            <person name="Alanjari M."/>
            <person name="Koenig G.M."/>
            <person name="Daniel R."/>
            <person name="Schaeberle T.F."/>
        </authorList>
    </citation>
    <scope>NUCLEOTIDE SEQUENCE [LARGE SCALE GENOMIC DNA]</scope>
    <source>
        <strain evidence="1 2">SWB007</strain>
    </source>
</reference>
<evidence type="ECO:0000313" key="1">
    <source>
        <dbReference type="EMBL" id="PRQ08585.1"/>
    </source>
</evidence>